<sequence length="50" mass="5008">MPIISNPINWAAVAAAAKPKPNPPSGVRAAISPAPILAFPTAFGGDLTQV</sequence>
<dbReference type="PATRIC" id="fig|1346791.3.peg.2382"/>
<reference evidence="1 2" key="1">
    <citation type="journal article" date="2013" name="Genome Announc.">
        <title>Draft Genome Sequence of Sphingobium ummariense Strain RL-3, a Hexachlorocyclohexane-Degrading Bacterium.</title>
        <authorList>
            <person name="Kohli P."/>
            <person name="Dua A."/>
            <person name="Sangwan N."/>
            <person name="Oldach P."/>
            <person name="Khurana J.P."/>
            <person name="Lal R."/>
        </authorList>
    </citation>
    <scope>NUCLEOTIDE SEQUENCE [LARGE SCALE GENOMIC DNA]</scope>
    <source>
        <strain evidence="1 2">RL-3</strain>
    </source>
</reference>
<name>T0ISQ6_9SPHN</name>
<gene>
    <name evidence="1" type="ORF">M529_12385</name>
</gene>
<accession>T0ISQ6</accession>
<proteinExistence type="predicted"/>
<evidence type="ECO:0000313" key="2">
    <source>
        <dbReference type="Proteomes" id="UP000015523"/>
    </source>
</evidence>
<dbReference type="AlphaFoldDB" id="T0ISQ6"/>
<protein>
    <submittedName>
        <fullName evidence="1">Uncharacterized protein</fullName>
    </submittedName>
</protein>
<dbReference type="Proteomes" id="UP000015523">
    <property type="component" value="Unassembled WGS sequence"/>
</dbReference>
<comment type="caution">
    <text evidence="1">The sequence shown here is derived from an EMBL/GenBank/DDBJ whole genome shotgun (WGS) entry which is preliminary data.</text>
</comment>
<dbReference type="EMBL" id="AUWY01000086">
    <property type="protein sequence ID" value="EQB31885.1"/>
    <property type="molecule type" value="Genomic_DNA"/>
</dbReference>
<keyword evidence="2" id="KW-1185">Reference proteome</keyword>
<organism evidence="1 2">
    <name type="scientific">Sphingobium ummariense RL-3</name>
    <dbReference type="NCBI Taxonomy" id="1346791"/>
    <lineage>
        <taxon>Bacteria</taxon>
        <taxon>Pseudomonadati</taxon>
        <taxon>Pseudomonadota</taxon>
        <taxon>Alphaproteobacteria</taxon>
        <taxon>Sphingomonadales</taxon>
        <taxon>Sphingomonadaceae</taxon>
        <taxon>Sphingobium</taxon>
    </lineage>
</organism>
<evidence type="ECO:0000313" key="1">
    <source>
        <dbReference type="EMBL" id="EQB31885.1"/>
    </source>
</evidence>
<dbReference type="RefSeq" id="WP_021318273.1">
    <property type="nucleotide sequence ID" value="NZ_AUWY01000086.1"/>
</dbReference>